<comment type="caution">
    <text evidence="2">The sequence shown here is derived from an EMBL/GenBank/DDBJ whole genome shotgun (WGS) entry which is preliminary data.</text>
</comment>
<dbReference type="EMBL" id="ACZI02000003">
    <property type="protein sequence ID" value="EFV14678.2"/>
    <property type="molecule type" value="Genomic_DNA"/>
</dbReference>
<dbReference type="STRING" id="679197.HMPREF9336_00470"/>
<organism evidence="2 3">
    <name type="scientific">Segniliparus rugosus (strain ATCC BAA-974 / DSM 45345 / CCUG 50838 / CIP 108380 / JCM 13579 / CDC 945)</name>
    <dbReference type="NCBI Taxonomy" id="679197"/>
    <lineage>
        <taxon>Bacteria</taxon>
        <taxon>Bacillati</taxon>
        <taxon>Actinomycetota</taxon>
        <taxon>Actinomycetes</taxon>
        <taxon>Mycobacteriales</taxon>
        <taxon>Segniliparaceae</taxon>
        <taxon>Segniliparus</taxon>
    </lineage>
</organism>
<protein>
    <recommendedName>
        <fullName evidence="4">Secreted protein</fullName>
    </recommendedName>
</protein>
<dbReference type="PROSITE" id="PS51257">
    <property type="entry name" value="PROKAR_LIPOPROTEIN"/>
    <property type="match status" value="1"/>
</dbReference>
<sequence>MRYDRRMRAFSSWVLTVACCLGLAYPVEASAAPDFSALWDLVDRSSAAAPLQSWKAEQLLSTKMLWMDRMSDGSMFGDGDWQEWRGGPVAVGQGVKLSGVLVYDRDGAWWTTIYHVESASCVGPESIRARYPEAEKVALDMDADPSAEAWVLRRPAAQVSLGVHGQPQCLQSIIFVPPKSDD</sequence>
<dbReference type="Proteomes" id="UP000004816">
    <property type="component" value="Unassembled WGS sequence"/>
</dbReference>
<accession>E5XLV1</accession>
<feature type="signal peptide" evidence="1">
    <location>
        <begin position="1"/>
        <end position="31"/>
    </location>
</feature>
<name>E5XLV1_SEGRC</name>
<evidence type="ECO:0000256" key="1">
    <source>
        <dbReference type="SAM" id="SignalP"/>
    </source>
</evidence>
<evidence type="ECO:0000313" key="2">
    <source>
        <dbReference type="EMBL" id="EFV14678.2"/>
    </source>
</evidence>
<dbReference type="AlphaFoldDB" id="E5XLV1"/>
<feature type="chain" id="PRO_5003200269" description="Secreted protein" evidence="1">
    <location>
        <begin position="32"/>
        <end position="182"/>
    </location>
</feature>
<keyword evidence="1" id="KW-0732">Signal</keyword>
<reference evidence="2 3" key="1">
    <citation type="journal article" date="2011" name="Stand. Genomic Sci.">
        <title>High quality draft genome sequence of Segniliparus rugosus CDC 945(T)= (ATCC BAA-974(T)).</title>
        <authorList>
            <person name="Earl A.M."/>
            <person name="Desjardins C.A."/>
            <person name="Fitzgerald M.G."/>
            <person name="Arachchi H.M."/>
            <person name="Zeng Q."/>
            <person name="Mehta T."/>
            <person name="Griggs A."/>
            <person name="Birren B.W."/>
            <person name="Toney N.C."/>
            <person name="Carr J."/>
            <person name="Posey J."/>
            <person name="Butler W.R."/>
        </authorList>
    </citation>
    <scope>NUCLEOTIDE SEQUENCE [LARGE SCALE GENOMIC DNA]</scope>
    <source>
        <strain evidence="3">ATCC BAA-974 / DSM 45345 / CCUG 50838 / CIP 108380 / JCM 13579 / CDC 945</strain>
    </source>
</reference>
<gene>
    <name evidence="2" type="ORF">HMPREF9336_00470</name>
</gene>
<keyword evidence="3" id="KW-1185">Reference proteome</keyword>
<proteinExistence type="predicted"/>
<evidence type="ECO:0000313" key="3">
    <source>
        <dbReference type="Proteomes" id="UP000004816"/>
    </source>
</evidence>
<dbReference type="HOGENOM" id="CLU_1481031_0_0_11"/>
<evidence type="ECO:0008006" key="4">
    <source>
        <dbReference type="Google" id="ProtNLM"/>
    </source>
</evidence>